<dbReference type="EMBL" id="JAAZIL010000012">
    <property type="protein sequence ID" value="NLZ24218.1"/>
    <property type="molecule type" value="Genomic_DNA"/>
</dbReference>
<feature type="region of interest" description="Disordered" evidence="1">
    <location>
        <begin position="1"/>
        <end position="20"/>
    </location>
</feature>
<sequence length="72" mass="7847">MPNLDGTGPTGEGPLTGRRLGFLPRFRGRRQGGTKQCKCPNCGYTQPHRRGTPCTELICPKCNTPLKGVFCL</sequence>
<dbReference type="Proteomes" id="UP000564033">
    <property type="component" value="Unassembled WGS sequence"/>
</dbReference>
<protein>
    <submittedName>
        <fullName evidence="2">DUF5320 family protein</fullName>
    </submittedName>
</protein>
<gene>
    <name evidence="2" type="ORF">GX888_00500</name>
</gene>
<dbReference type="Pfam" id="PF17253">
    <property type="entry name" value="DUF5320"/>
    <property type="match status" value="1"/>
</dbReference>
<evidence type="ECO:0000313" key="2">
    <source>
        <dbReference type="EMBL" id="NLZ24218.1"/>
    </source>
</evidence>
<dbReference type="AlphaFoldDB" id="A0A847VCG7"/>
<name>A0A847VCG7_9BACT</name>
<accession>A0A847VCG7</accession>
<evidence type="ECO:0000313" key="3">
    <source>
        <dbReference type="Proteomes" id="UP000564033"/>
    </source>
</evidence>
<reference evidence="2 3" key="1">
    <citation type="journal article" date="2020" name="Biotechnol. Biofuels">
        <title>New insights from the biogas microbiome by comprehensive genome-resolved metagenomics of nearly 1600 species originating from multiple anaerobic digesters.</title>
        <authorList>
            <person name="Campanaro S."/>
            <person name="Treu L."/>
            <person name="Rodriguez-R L.M."/>
            <person name="Kovalovszki A."/>
            <person name="Ziels R.M."/>
            <person name="Maus I."/>
            <person name="Zhu X."/>
            <person name="Kougias P.G."/>
            <person name="Basile A."/>
            <person name="Luo G."/>
            <person name="Schluter A."/>
            <person name="Konstantinidis K.T."/>
            <person name="Angelidaki I."/>
        </authorList>
    </citation>
    <scope>NUCLEOTIDE SEQUENCE [LARGE SCALE GENOMIC DNA]</scope>
    <source>
        <strain evidence="2">AS19jrsBPTG_9</strain>
    </source>
</reference>
<comment type="caution">
    <text evidence="2">The sequence shown here is derived from an EMBL/GenBank/DDBJ whole genome shotgun (WGS) entry which is preliminary data.</text>
</comment>
<dbReference type="InterPro" id="IPR035205">
    <property type="entry name" value="DUF5320"/>
</dbReference>
<evidence type="ECO:0000256" key="1">
    <source>
        <dbReference type="SAM" id="MobiDB-lite"/>
    </source>
</evidence>
<organism evidence="2 3">
    <name type="scientific">Candidatus Dojkabacteria bacterium</name>
    <dbReference type="NCBI Taxonomy" id="2099670"/>
    <lineage>
        <taxon>Bacteria</taxon>
        <taxon>Candidatus Dojkabacteria</taxon>
    </lineage>
</organism>
<proteinExistence type="predicted"/>